<dbReference type="Pfam" id="PF13692">
    <property type="entry name" value="Glyco_trans_1_4"/>
    <property type="match status" value="1"/>
</dbReference>
<name>A0ABS9AVG5_9GAMM</name>
<proteinExistence type="predicted"/>
<dbReference type="PANTHER" id="PTHR46401">
    <property type="entry name" value="GLYCOSYLTRANSFERASE WBBK-RELATED"/>
    <property type="match status" value="1"/>
</dbReference>
<dbReference type="Gene3D" id="3.40.50.2000">
    <property type="entry name" value="Glycogen Phosphorylase B"/>
    <property type="match status" value="1"/>
</dbReference>
<accession>A0ABS9AVG5</accession>
<dbReference type="Proteomes" id="UP001320272">
    <property type="component" value="Unassembled WGS sequence"/>
</dbReference>
<evidence type="ECO:0000313" key="3">
    <source>
        <dbReference type="Proteomes" id="UP001320272"/>
    </source>
</evidence>
<keyword evidence="3" id="KW-1185">Reference proteome</keyword>
<evidence type="ECO:0000256" key="1">
    <source>
        <dbReference type="ARBA" id="ARBA00022679"/>
    </source>
</evidence>
<reference evidence="2 3" key="1">
    <citation type="journal article" date="2021" name="Front. Microbiol.">
        <title>Aerobic Denitrification and Heterotrophic Sulfur Oxidation in the Genus Halomonas Revealed by Six Novel Species Characterizations and Genome-Based Analysis.</title>
        <authorList>
            <person name="Wang L."/>
            <person name="Shao Z."/>
        </authorList>
    </citation>
    <scope>NUCLEOTIDE SEQUENCE [LARGE SCALE GENOMIC DNA]</scope>
    <source>
        <strain evidence="2 3">MCCC 1A11058</strain>
    </source>
</reference>
<protein>
    <submittedName>
        <fullName evidence="2">Glycosyltransferase</fullName>
    </submittedName>
</protein>
<keyword evidence="1" id="KW-0808">Transferase</keyword>
<gene>
    <name evidence="2" type="ORF">HOP59_16555</name>
</gene>
<dbReference type="EMBL" id="JABFTV010000009">
    <property type="protein sequence ID" value="MCE8025741.1"/>
    <property type="molecule type" value="Genomic_DNA"/>
</dbReference>
<sequence>MVLVNAANLSSGGGFTVLEQFYIYSPEECVFLVNNNEIRNYLLASRENGPKILVVPPMFLSGCGVLLFYGYWVDWLARKYNAVEILSLGNVPSRTALKQKVYLQWAYYVYGFNYSNGASIKEIMSRALRYALIRAFSRYVSVWVVQTATMRKRLKEKLNNTTCKDVFYVYPGFVDLRYGNNINKFLENKESLRLIYPALYYSHKNFSAIRKIADQIESQGMTVSISLTLPPEKFTNLGFNSTKVVSNLGVLTQKELTLQYLEHDALLMPTKLETVGLPYLEAMSIGLPILTSDLDFSREICGEAALYFDPDDAFSIVSAIKDLQKNSASGGGGNQAAAHELKKFSSWKESVRSVFNV</sequence>
<organism evidence="2 3">
    <name type="scientific">Billgrantia aerodenitrificans</name>
    <dbReference type="NCBI Taxonomy" id="2733483"/>
    <lineage>
        <taxon>Bacteria</taxon>
        <taxon>Pseudomonadati</taxon>
        <taxon>Pseudomonadota</taxon>
        <taxon>Gammaproteobacteria</taxon>
        <taxon>Oceanospirillales</taxon>
        <taxon>Halomonadaceae</taxon>
        <taxon>Billgrantia</taxon>
    </lineage>
</organism>
<dbReference type="SUPFAM" id="SSF53756">
    <property type="entry name" value="UDP-Glycosyltransferase/glycogen phosphorylase"/>
    <property type="match status" value="1"/>
</dbReference>
<comment type="caution">
    <text evidence="2">The sequence shown here is derived from an EMBL/GenBank/DDBJ whole genome shotgun (WGS) entry which is preliminary data.</text>
</comment>
<evidence type="ECO:0000313" key="2">
    <source>
        <dbReference type="EMBL" id="MCE8025741.1"/>
    </source>
</evidence>
<dbReference type="PANTHER" id="PTHR46401:SF2">
    <property type="entry name" value="GLYCOSYLTRANSFERASE WBBK-RELATED"/>
    <property type="match status" value="1"/>
</dbReference>
<dbReference type="RefSeq" id="WP_234254701.1">
    <property type="nucleotide sequence ID" value="NZ_JABFTV010000009.1"/>
</dbReference>